<dbReference type="RefSeq" id="WP_182960166.1">
    <property type="nucleotide sequence ID" value="NZ_WNXC01000007.1"/>
</dbReference>
<name>A0ABR6F023_9SPHI</name>
<evidence type="ECO:0000313" key="3">
    <source>
        <dbReference type="EMBL" id="MBB2150861.1"/>
    </source>
</evidence>
<evidence type="ECO:0000256" key="1">
    <source>
        <dbReference type="SAM" id="SignalP"/>
    </source>
</evidence>
<feature type="signal peptide" evidence="1">
    <location>
        <begin position="1"/>
        <end position="27"/>
    </location>
</feature>
<evidence type="ECO:0000259" key="2">
    <source>
        <dbReference type="Pfam" id="PF09832"/>
    </source>
</evidence>
<feature type="chain" id="PRO_5046735678" evidence="1">
    <location>
        <begin position="28"/>
        <end position="155"/>
    </location>
</feature>
<proteinExistence type="predicted"/>
<comment type="caution">
    <text evidence="3">The sequence shown here is derived from an EMBL/GenBank/DDBJ whole genome shotgun (WGS) entry which is preliminary data.</text>
</comment>
<dbReference type="Proteomes" id="UP000636110">
    <property type="component" value="Unassembled WGS sequence"/>
</dbReference>
<sequence>MKNNINTIKKPLLVLALLISTTMFSFGQDNNSYKASLKEMMNVSGSTESYKVAIAQTIKMLKTQKSNVPESFWLEFEETFSKSAQEDLFDLLLPIYEKHITEKELKDITKFYSTPTGKKFAEKTPFILRDSMEAGQQWGMKLGEQLAKKMQEKGY</sequence>
<feature type="domain" description="DUF2059" evidence="2">
    <location>
        <begin position="86"/>
        <end position="144"/>
    </location>
</feature>
<protein>
    <submittedName>
        <fullName evidence="3">DUF2059 domain-containing protein</fullName>
    </submittedName>
</protein>
<accession>A0ABR6F023</accession>
<evidence type="ECO:0000313" key="4">
    <source>
        <dbReference type="Proteomes" id="UP000636110"/>
    </source>
</evidence>
<keyword evidence="4" id="KW-1185">Reference proteome</keyword>
<dbReference type="EMBL" id="WNXC01000007">
    <property type="protein sequence ID" value="MBB2150861.1"/>
    <property type="molecule type" value="Genomic_DNA"/>
</dbReference>
<organism evidence="3 4">
    <name type="scientific">Pedobacter gandavensis</name>
    <dbReference type="NCBI Taxonomy" id="2679963"/>
    <lineage>
        <taxon>Bacteria</taxon>
        <taxon>Pseudomonadati</taxon>
        <taxon>Bacteroidota</taxon>
        <taxon>Sphingobacteriia</taxon>
        <taxon>Sphingobacteriales</taxon>
        <taxon>Sphingobacteriaceae</taxon>
        <taxon>Pedobacter</taxon>
    </lineage>
</organism>
<gene>
    <name evidence="3" type="ORF">GM920_18335</name>
</gene>
<dbReference type="Pfam" id="PF09832">
    <property type="entry name" value="DUF2059"/>
    <property type="match status" value="1"/>
</dbReference>
<reference evidence="3 4" key="1">
    <citation type="submission" date="2019-11" db="EMBL/GenBank/DDBJ databases">
        <title>Description of Pedobacter sp. LMG 31462T.</title>
        <authorList>
            <person name="Carlier A."/>
            <person name="Qi S."/>
            <person name="Vandamme P."/>
        </authorList>
    </citation>
    <scope>NUCLEOTIDE SEQUENCE [LARGE SCALE GENOMIC DNA]</scope>
    <source>
        <strain evidence="3 4">LMG 31462</strain>
    </source>
</reference>
<dbReference type="InterPro" id="IPR018637">
    <property type="entry name" value="DUF2059"/>
</dbReference>
<keyword evidence="1" id="KW-0732">Signal</keyword>